<feature type="compositionally biased region" description="Polar residues" evidence="1">
    <location>
        <begin position="354"/>
        <end position="365"/>
    </location>
</feature>
<dbReference type="EMBL" id="JAGHQM010000006">
    <property type="protein sequence ID" value="KAH0566481.1"/>
    <property type="molecule type" value="Genomic_DNA"/>
</dbReference>
<feature type="region of interest" description="Disordered" evidence="1">
    <location>
        <begin position="354"/>
        <end position="387"/>
    </location>
</feature>
<gene>
    <name evidence="3" type="ORF">GP486_000123</name>
</gene>
<protein>
    <recommendedName>
        <fullName evidence="5">Pre-mRNA splicing factor CLF1</fullName>
    </recommendedName>
</protein>
<feature type="compositionally biased region" description="Basic and acidic residues" evidence="1">
    <location>
        <begin position="265"/>
        <end position="274"/>
    </location>
</feature>
<dbReference type="Proteomes" id="UP000750711">
    <property type="component" value="Unassembled WGS sequence"/>
</dbReference>
<dbReference type="SUPFAM" id="SSF117281">
    <property type="entry name" value="Kelch motif"/>
    <property type="match status" value="1"/>
</dbReference>
<feature type="compositionally biased region" description="Polar residues" evidence="1">
    <location>
        <begin position="710"/>
        <end position="725"/>
    </location>
</feature>
<keyword evidence="2" id="KW-0472">Membrane</keyword>
<organism evidence="3 4">
    <name type="scientific">Trichoglossum hirsutum</name>
    <dbReference type="NCBI Taxonomy" id="265104"/>
    <lineage>
        <taxon>Eukaryota</taxon>
        <taxon>Fungi</taxon>
        <taxon>Dikarya</taxon>
        <taxon>Ascomycota</taxon>
        <taxon>Pezizomycotina</taxon>
        <taxon>Geoglossomycetes</taxon>
        <taxon>Geoglossales</taxon>
        <taxon>Geoglossaceae</taxon>
        <taxon>Trichoglossum</taxon>
    </lineage>
</organism>
<evidence type="ECO:0000256" key="2">
    <source>
        <dbReference type="SAM" id="Phobius"/>
    </source>
</evidence>
<feature type="compositionally biased region" description="Low complexity" evidence="1">
    <location>
        <begin position="666"/>
        <end position="675"/>
    </location>
</feature>
<feature type="transmembrane region" description="Helical" evidence="2">
    <location>
        <begin position="392"/>
        <end position="415"/>
    </location>
</feature>
<evidence type="ECO:0000313" key="3">
    <source>
        <dbReference type="EMBL" id="KAH0566481.1"/>
    </source>
</evidence>
<feature type="compositionally biased region" description="Polar residues" evidence="1">
    <location>
        <begin position="553"/>
        <end position="566"/>
    </location>
</feature>
<proteinExistence type="predicted"/>
<feature type="compositionally biased region" description="Polar residues" evidence="1">
    <location>
        <begin position="573"/>
        <end position="609"/>
    </location>
</feature>
<feature type="compositionally biased region" description="Polar residues" evidence="1">
    <location>
        <begin position="252"/>
        <end position="263"/>
    </location>
</feature>
<feature type="compositionally biased region" description="Low complexity" evidence="1">
    <location>
        <begin position="366"/>
        <end position="387"/>
    </location>
</feature>
<evidence type="ECO:0000256" key="1">
    <source>
        <dbReference type="SAM" id="MobiDB-lite"/>
    </source>
</evidence>
<dbReference type="Gene3D" id="2.120.10.80">
    <property type="entry name" value="Kelch-type beta propeller"/>
    <property type="match status" value="1"/>
</dbReference>
<sequence length="766" mass="81036">MPPPSPPVELHDHCSVIYQDTLYVYSPDAFQSLHLSEGSKWETLPMGVSATGVVCVNAVPQGDVSNAALYIVGGSTNSSTEGYSGLQRYLFAARKWESISPLVHVTQNRRGHGSVYLEYSSSILVYAGTQDGNFQDPSSQTFLISTKPPYGVTSYSSAGAPPLVAPMLLPWDASRAVLLGGSDQNKRLFTFDPQSGWMDLGLTLDQGLPDISQVQAVVFNRSDGSKILEIFNMNVSPNTVKRVCLQCSNGGNPISQPAATSTPAPKRDITESPAKRRKRDLLVAESPPYNGTLAPKVIRTGYALAQGPGGLVVFTGGSKDDPICMFDSTGNQWINATDYLGGQQAVVSVQSFGSPTRSVSGTIQTSSPTSSSTSSPESAASGSSSGKPKLPLILGTTLGGIAGIGLILAFILFFLRQRHKRREYLAAGHLRRASGSPDDKDRMSFADRGASFMREAGGFTSHGHHGSVNSQSSRAIITGRAFQGHRRGLFSKGNSSFGSGIFSKGSRNKSSLRVDATGSRPGEKGVSFALTSAAVAPAGSARAPAVPVPRVPNSTDGSGKQRSSGWSRYFSGNPGTNLMHMNSGRSTYTEGSRSSDSHSQYSETRANSQRFRESMTVPPLHYGRFSSGENLSNVPTASPTIRDSAAENHATGLALTDGMSAEVRHSSSQSTISSSGREDAFSSGIPASIHEPLPWSPVARPEREERPASSVYTDSARNTTVQRDSAITVFPAPGPGVTVKDFDSSHEGGTANTDMSWLNLGGGTRS</sequence>
<accession>A0A9P8LJ62</accession>
<evidence type="ECO:0008006" key="5">
    <source>
        <dbReference type="Google" id="ProtNLM"/>
    </source>
</evidence>
<keyword evidence="2" id="KW-0812">Transmembrane</keyword>
<comment type="caution">
    <text evidence="3">The sequence shown here is derived from an EMBL/GenBank/DDBJ whole genome shotgun (WGS) entry which is preliminary data.</text>
</comment>
<dbReference type="CDD" id="cd12087">
    <property type="entry name" value="TM_EGFR-like"/>
    <property type="match status" value="1"/>
</dbReference>
<dbReference type="AlphaFoldDB" id="A0A9P8LJ62"/>
<keyword evidence="2" id="KW-1133">Transmembrane helix</keyword>
<keyword evidence="4" id="KW-1185">Reference proteome</keyword>
<feature type="region of interest" description="Disordered" evidence="1">
    <location>
        <begin position="658"/>
        <end position="766"/>
    </location>
</feature>
<evidence type="ECO:0000313" key="4">
    <source>
        <dbReference type="Proteomes" id="UP000750711"/>
    </source>
</evidence>
<reference evidence="3" key="1">
    <citation type="submission" date="2021-03" db="EMBL/GenBank/DDBJ databases">
        <title>Comparative genomics and phylogenomic investigation of the class Geoglossomycetes provide insights into ecological specialization and systematics.</title>
        <authorList>
            <person name="Melie T."/>
            <person name="Pirro S."/>
            <person name="Miller A.N."/>
            <person name="Quandt A."/>
        </authorList>
    </citation>
    <scope>NUCLEOTIDE SEQUENCE</scope>
    <source>
        <strain evidence="3">CAQ_001_2017</strain>
    </source>
</reference>
<feature type="compositionally biased region" description="Polar residues" evidence="1">
    <location>
        <begin position="627"/>
        <end position="640"/>
    </location>
</feature>
<feature type="region of interest" description="Disordered" evidence="1">
    <location>
        <begin position="538"/>
        <end position="640"/>
    </location>
</feature>
<feature type="region of interest" description="Disordered" evidence="1">
    <location>
        <begin position="252"/>
        <end position="282"/>
    </location>
</feature>
<name>A0A9P8LJ62_9PEZI</name>
<dbReference type="InterPro" id="IPR015915">
    <property type="entry name" value="Kelch-typ_b-propeller"/>
</dbReference>